<keyword evidence="2" id="KW-1185">Reference proteome</keyword>
<dbReference type="RefSeq" id="WP_045169915.1">
    <property type="nucleotide sequence ID" value="NZ_CP113865.1"/>
</dbReference>
<gene>
    <name evidence="1" type="ORF">OTK00_001767</name>
</gene>
<evidence type="ECO:0000313" key="2">
    <source>
        <dbReference type="Proteomes" id="UP001164909"/>
    </source>
</evidence>
<sequence>MVLFRCENGNLVNLEKALYFKTTSGTVEYDGGIPIKGVIVLAIFGYDDGDFGTPLATFKSKKEAQDFIDSLGKIMATENNKVLTVDDVCKKK</sequence>
<proteinExistence type="predicted"/>
<reference evidence="1" key="1">
    <citation type="submission" date="2022-12" db="EMBL/GenBank/DDBJ databases">
        <authorList>
            <person name="Bing R.G."/>
            <person name="Willard D.J."/>
            <person name="Manesh M.J.H."/>
            <person name="Laemthong T."/>
            <person name="Crosby J.R."/>
            <person name="Kelly R.M."/>
        </authorList>
    </citation>
    <scope>NUCLEOTIDE SEQUENCE</scope>
    <source>
        <strain evidence="1">DSM 8990</strain>
    </source>
</reference>
<dbReference type="Proteomes" id="UP001164909">
    <property type="component" value="Chromosome"/>
</dbReference>
<dbReference type="EMBL" id="CP113865">
    <property type="protein sequence ID" value="WAM33274.1"/>
    <property type="molecule type" value="Genomic_DNA"/>
</dbReference>
<accession>A0ABY7BKD1</accession>
<organism evidence="1 2">
    <name type="scientific">Caldicellulosiruptor morganii</name>
    <dbReference type="NCBI Taxonomy" id="1387555"/>
    <lineage>
        <taxon>Bacteria</taxon>
        <taxon>Bacillati</taxon>
        <taxon>Bacillota</taxon>
        <taxon>Bacillota incertae sedis</taxon>
        <taxon>Caldicellulosiruptorales</taxon>
        <taxon>Caldicellulosiruptoraceae</taxon>
        <taxon>Caldicellulosiruptor</taxon>
    </lineage>
</organism>
<evidence type="ECO:0000313" key="1">
    <source>
        <dbReference type="EMBL" id="WAM33274.1"/>
    </source>
</evidence>
<protein>
    <submittedName>
        <fullName evidence="1">Uncharacterized protein</fullName>
    </submittedName>
</protein>
<name>A0ABY7BKD1_9FIRM</name>